<evidence type="ECO:0000313" key="2">
    <source>
        <dbReference type="EMBL" id="QBA63127.1"/>
    </source>
</evidence>
<dbReference type="AlphaFoldDB" id="A0A411E664"/>
<dbReference type="Proteomes" id="UP000290889">
    <property type="component" value="Chromosome"/>
</dbReference>
<evidence type="ECO:0000313" key="3">
    <source>
        <dbReference type="Proteomes" id="UP000290889"/>
    </source>
</evidence>
<proteinExistence type="predicted"/>
<dbReference type="RefSeq" id="WP_129601814.1">
    <property type="nucleotide sequence ID" value="NZ_CP035544.1"/>
</dbReference>
<accession>A0A411E664</accession>
<evidence type="ECO:0000256" key="1">
    <source>
        <dbReference type="SAM" id="SignalP"/>
    </source>
</evidence>
<dbReference type="PROSITE" id="PS00018">
    <property type="entry name" value="EF_HAND_1"/>
    <property type="match status" value="1"/>
</dbReference>
<feature type="signal peptide" evidence="1">
    <location>
        <begin position="1"/>
        <end position="20"/>
    </location>
</feature>
<dbReference type="KEGG" id="mur:EQY75_00245"/>
<keyword evidence="3" id="KW-1185">Reference proteome</keyword>
<protein>
    <recommendedName>
        <fullName evidence="4">EF-hand domain-containing protein</fullName>
    </recommendedName>
</protein>
<sequence length="175" mass="19719">MKKLSFYTLVFSLMSGGLFAQVKIVQEKELQLKKSDSGDYYEVSITPSPFTLQFDGRELMVSAGLTEALFESTKPEIDINVDFGSYFYIGKFLAMEEDASYLPTGAHEAASLNKNHGAISEAGGRSSYEVHFLDIAGDKKPLSDFKEFYMSVWLDQNKDQFIDTKELIHLKVNIQ</sequence>
<reference evidence="2 3" key="1">
    <citation type="submission" date="2019-01" db="EMBL/GenBank/DDBJ databases">
        <title>Muriicola soli sp. nov., isolated from soil.</title>
        <authorList>
            <person name="Kang H.J."/>
            <person name="Kim S.B."/>
        </authorList>
    </citation>
    <scope>NUCLEOTIDE SEQUENCE [LARGE SCALE GENOMIC DNA]</scope>
    <source>
        <strain evidence="2 3">MMS17-SY002</strain>
    </source>
</reference>
<dbReference type="EMBL" id="CP035544">
    <property type="protein sequence ID" value="QBA63127.1"/>
    <property type="molecule type" value="Genomic_DNA"/>
</dbReference>
<gene>
    <name evidence="2" type="ORF">EQY75_00245</name>
</gene>
<feature type="chain" id="PRO_5019502684" description="EF-hand domain-containing protein" evidence="1">
    <location>
        <begin position="21"/>
        <end position="175"/>
    </location>
</feature>
<name>A0A411E664_9FLAO</name>
<dbReference type="InterPro" id="IPR018247">
    <property type="entry name" value="EF_Hand_1_Ca_BS"/>
</dbReference>
<organism evidence="2 3">
    <name type="scientific">Muriicola soli</name>
    <dbReference type="NCBI Taxonomy" id="2507538"/>
    <lineage>
        <taxon>Bacteria</taxon>
        <taxon>Pseudomonadati</taxon>
        <taxon>Bacteroidota</taxon>
        <taxon>Flavobacteriia</taxon>
        <taxon>Flavobacteriales</taxon>
        <taxon>Flavobacteriaceae</taxon>
        <taxon>Muriicola</taxon>
    </lineage>
</organism>
<keyword evidence="1" id="KW-0732">Signal</keyword>
<evidence type="ECO:0008006" key="4">
    <source>
        <dbReference type="Google" id="ProtNLM"/>
    </source>
</evidence>